<keyword evidence="2" id="KW-0813">Transport</keyword>
<reference evidence="7" key="1">
    <citation type="submission" date="2016-10" db="EMBL/GenBank/DDBJ databases">
        <authorList>
            <person name="Varghese N."/>
            <person name="Submissions S."/>
        </authorList>
    </citation>
    <scope>NUCLEOTIDE SEQUENCE [LARGE SCALE GENOMIC DNA]</scope>
    <source>
        <strain evidence="7">Mob M</strain>
    </source>
</reference>
<evidence type="ECO:0000256" key="4">
    <source>
        <dbReference type="ARBA" id="ARBA00022840"/>
    </source>
</evidence>
<dbReference type="GO" id="GO:0016887">
    <property type="term" value="F:ATP hydrolysis activity"/>
    <property type="evidence" value="ECO:0007669"/>
    <property type="project" value="InterPro"/>
</dbReference>
<sequence>MYLKGENISFGYKENNLILKDVDISLGSGEVLGLAGDSGCGKSTLSKILAGYEKNYSGNVSVDGSKISSNGYNPVQLIFQHPEKAVNPKWKMKDILKEGHDVSQDILEAFGIKENWLNRWPNELSGGELQRFALARALGPKTKFLIADEITTMVDAITQAQIWESILGIVEELDIGVLVVSHDKSLIDRLCHDVLYMSDLNGC</sequence>
<dbReference type="SMART" id="SM00382">
    <property type="entry name" value="AAA"/>
    <property type="match status" value="1"/>
</dbReference>
<dbReference type="InterPro" id="IPR003439">
    <property type="entry name" value="ABC_transporter-like_ATP-bd"/>
</dbReference>
<dbReference type="Gene3D" id="3.40.50.300">
    <property type="entry name" value="P-loop containing nucleotide triphosphate hydrolases"/>
    <property type="match status" value="1"/>
</dbReference>
<dbReference type="OrthoDB" id="18209at2157"/>
<dbReference type="InterPro" id="IPR017871">
    <property type="entry name" value="ABC_transporter-like_CS"/>
</dbReference>
<protein>
    <submittedName>
        <fullName evidence="6">Peptide/nickel transport system ATP-binding protein</fullName>
    </submittedName>
</protein>
<name>A0A1I4NZT3_9EURY</name>
<dbReference type="GO" id="GO:0055085">
    <property type="term" value="P:transmembrane transport"/>
    <property type="evidence" value="ECO:0007669"/>
    <property type="project" value="UniProtKB-ARBA"/>
</dbReference>
<evidence type="ECO:0000313" key="7">
    <source>
        <dbReference type="Proteomes" id="UP000198535"/>
    </source>
</evidence>
<evidence type="ECO:0000256" key="1">
    <source>
        <dbReference type="ARBA" id="ARBA00005417"/>
    </source>
</evidence>
<evidence type="ECO:0000256" key="2">
    <source>
        <dbReference type="ARBA" id="ARBA00022448"/>
    </source>
</evidence>
<dbReference type="InterPro" id="IPR003593">
    <property type="entry name" value="AAA+_ATPase"/>
</dbReference>
<keyword evidence="7" id="KW-1185">Reference proteome</keyword>
<dbReference type="RefSeq" id="WP_091932331.1">
    <property type="nucleotide sequence ID" value="NZ_FOUJ01000001.1"/>
</dbReference>
<evidence type="ECO:0000256" key="3">
    <source>
        <dbReference type="ARBA" id="ARBA00022741"/>
    </source>
</evidence>
<dbReference type="AlphaFoldDB" id="A0A1I4NZT3"/>
<dbReference type="Proteomes" id="UP000198535">
    <property type="component" value="Unassembled WGS sequence"/>
</dbReference>
<dbReference type="PROSITE" id="PS00211">
    <property type="entry name" value="ABC_TRANSPORTER_1"/>
    <property type="match status" value="1"/>
</dbReference>
<evidence type="ECO:0000259" key="5">
    <source>
        <dbReference type="PROSITE" id="PS50893"/>
    </source>
</evidence>
<evidence type="ECO:0000313" key="6">
    <source>
        <dbReference type="EMBL" id="SFM20613.1"/>
    </source>
</evidence>
<dbReference type="STRING" id="487685.SAMN04488696_0345"/>
<dbReference type="InterPro" id="IPR027417">
    <property type="entry name" value="P-loop_NTPase"/>
</dbReference>
<feature type="domain" description="ABC transporter" evidence="5">
    <location>
        <begin position="3"/>
        <end position="200"/>
    </location>
</feature>
<accession>A0A1I4NZT3</accession>
<dbReference type="EMBL" id="FOUJ01000001">
    <property type="protein sequence ID" value="SFM20613.1"/>
    <property type="molecule type" value="Genomic_DNA"/>
</dbReference>
<dbReference type="Pfam" id="PF00005">
    <property type="entry name" value="ABC_tran"/>
    <property type="match status" value="1"/>
</dbReference>
<dbReference type="GO" id="GO:0005524">
    <property type="term" value="F:ATP binding"/>
    <property type="evidence" value="ECO:0007669"/>
    <property type="project" value="UniProtKB-KW"/>
</dbReference>
<dbReference type="SUPFAM" id="SSF52540">
    <property type="entry name" value="P-loop containing nucleoside triphosphate hydrolases"/>
    <property type="match status" value="1"/>
</dbReference>
<organism evidence="6 7">
    <name type="scientific">Methanolobus profundi</name>
    <dbReference type="NCBI Taxonomy" id="487685"/>
    <lineage>
        <taxon>Archaea</taxon>
        <taxon>Methanobacteriati</taxon>
        <taxon>Methanobacteriota</taxon>
        <taxon>Stenosarchaea group</taxon>
        <taxon>Methanomicrobia</taxon>
        <taxon>Methanosarcinales</taxon>
        <taxon>Methanosarcinaceae</taxon>
        <taxon>Methanolobus</taxon>
    </lineage>
</organism>
<dbReference type="PANTHER" id="PTHR43776:SF7">
    <property type="entry name" value="D,D-DIPEPTIDE TRANSPORT ATP-BINDING PROTEIN DDPF-RELATED"/>
    <property type="match status" value="1"/>
</dbReference>
<comment type="similarity">
    <text evidence="1">Belongs to the ABC transporter superfamily.</text>
</comment>
<keyword evidence="4 6" id="KW-0067">ATP-binding</keyword>
<dbReference type="PROSITE" id="PS50893">
    <property type="entry name" value="ABC_TRANSPORTER_2"/>
    <property type="match status" value="1"/>
</dbReference>
<dbReference type="InterPro" id="IPR050319">
    <property type="entry name" value="ABC_transp_ATP-bind"/>
</dbReference>
<keyword evidence="3" id="KW-0547">Nucleotide-binding</keyword>
<dbReference type="PANTHER" id="PTHR43776">
    <property type="entry name" value="TRANSPORT ATP-BINDING PROTEIN"/>
    <property type="match status" value="1"/>
</dbReference>
<proteinExistence type="inferred from homology"/>
<gene>
    <name evidence="6" type="ORF">SAMN04488696_0345</name>
</gene>